<keyword evidence="4" id="KW-0677">Repeat</keyword>
<keyword evidence="6" id="KW-0408">Iron</keyword>
<dbReference type="Pfam" id="PF13375">
    <property type="entry name" value="RnfC_N"/>
    <property type="match status" value="1"/>
</dbReference>
<dbReference type="InterPro" id="IPR037225">
    <property type="entry name" value="Nuo51_FMN-bd_sf"/>
</dbReference>
<comment type="caution">
    <text evidence="9">The sequence shown here is derived from an EMBL/GenBank/DDBJ whole genome shotgun (WGS) entry which is preliminary data.</text>
</comment>
<proteinExistence type="predicted"/>
<dbReference type="InterPro" id="IPR026902">
    <property type="entry name" value="RnfC_N"/>
</dbReference>
<dbReference type="PROSITE" id="PS00198">
    <property type="entry name" value="4FE4S_FER_1"/>
    <property type="match status" value="1"/>
</dbReference>
<dbReference type="InterPro" id="IPR019554">
    <property type="entry name" value="Soluble_ligand-bd"/>
</dbReference>
<evidence type="ECO:0000256" key="7">
    <source>
        <dbReference type="ARBA" id="ARBA00023014"/>
    </source>
</evidence>
<reference evidence="9 10" key="1">
    <citation type="submission" date="2024-11" db="EMBL/GenBank/DDBJ databases">
        <authorList>
            <person name="Heng Y.C."/>
            <person name="Lim A.C.H."/>
            <person name="Lee J.K.Y."/>
            <person name="Kittelmann S."/>
        </authorList>
    </citation>
    <scope>NUCLEOTIDE SEQUENCE [LARGE SCALE GENOMIC DNA]</scope>
    <source>
        <strain evidence="9 10">WILCCON 0185</strain>
    </source>
</reference>
<dbReference type="PANTHER" id="PTHR43034">
    <property type="entry name" value="ION-TRANSLOCATING OXIDOREDUCTASE COMPLEX SUBUNIT C"/>
    <property type="match status" value="1"/>
</dbReference>
<dbReference type="Pfam" id="PF10531">
    <property type="entry name" value="SLBB"/>
    <property type="match status" value="1"/>
</dbReference>
<dbReference type="RefSeq" id="WP_406771131.1">
    <property type="nucleotide sequence ID" value="NZ_JBJHZZ010000027.1"/>
</dbReference>
<dbReference type="PIRSF" id="PIRSF036408">
    <property type="entry name" value="PduS_prd"/>
    <property type="match status" value="1"/>
</dbReference>
<dbReference type="InterPro" id="IPR011538">
    <property type="entry name" value="Nuo51_FMN-bd"/>
</dbReference>
<evidence type="ECO:0000256" key="1">
    <source>
        <dbReference type="ARBA" id="ARBA00022448"/>
    </source>
</evidence>
<dbReference type="InterPro" id="IPR017896">
    <property type="entry name" value="4Fe4S_Fe-S-bd"/>
</dbReference>
<evidence type="ECO:0000259" key="8">
    <source>
        <dbReference type="PROSITE" id="PS51379"/>
    </source>
</evidence>
<dbReference type="InterPro" id="IPR010208">
    <property type="entry name" value="Ion_transpt_RnfC/RsxC"/>
</dbReference>
<keyword evidence="7" id="KW-0411">Iron-sulfur</keyword>
<gene>
    <name evidence="9" type="ORF">ACJDUG_17315</name>
</gene>
<sequence length="448" mass="48043">MFKSYLERIKDAGVVGAGGAGFPTHVKVNNSADIAIANGAECEPLLKVDQQIMELYPDKIIEGLRIVMKISNAEKGVICLKEKYHKAVEKLNEALEESNNKNISVQLIGNYYPAGDEQQIIYEITGKVVPLGGIPIDVGAIVCNVSTLINIANSSKEIPVTTKFVTITGEVKNPITLNVPIGTPITKLLEIAEGPKNEEGYSMILGGPAMGRVETDWSSPVTKTLGGVIILPNNHPLINKKTTPLERDIKLAKSVCCQCNYCTQMCPRNALGLGVEPHKVMRAVASGEALAIGNADTVFGCCDCGLCSYYACSMGLAPSRMVTAIKTGLAKKGIKPEKKVPFETSDMRNYIKVPTKRYMERLGVSKYDFAAPINIELIEVKEVKIPLRQHIGVQAIPVVSVGALVNKGDLIGSIPEGKMGAKVHASINGVITSISEESIAISALSEVK</sequence>
<keyword evidence="10" id="KW-1185">Reference proteome</keyword>
<dbReference type="Gene3D" id="3.40.50.11540">
    <property type="entry name" value="NADH-ubiquinone oxidoreductase 51kDa subunit"/>
    <property type="match status" value="1"/>
</dbReference>
<evidence type="ECO:0000256" key="6">
    <source>
        <dbReference type="ARBA" id="ARBA00023004"/>
    </source>
</evidence>
<keyword evidence="2" id="KW-0004">4Fe-4S</keyword>
<organism evidence="9 10">
    <name type="scientific">Candidatus Clostridium stratigraminis</name>
    <dbReference type="NCBI Taxonomy" id="3381661"/>
    <lineage>
        <taxon>Bacteria</taxon>
        <taxon>Bacillati</taxon>
        <taxon>Bacillota</taxon>
        <taxon>Clostridia</taxon>
        <taxon>Eubacteriales</taxon>
        <taxon>Clostridiaceae</taxon>
        <taxon>Clostridium</taxon>
    </lineage>
</organism>
<dbReference type="InterPro" id="IPR017054">
    <property type="entry name" value="PduS"/>
</dbReference>
<dbReference type="Proteomes" id="UP001623591">
    <property type="component" value="Unassembled WGS sequence"/>
</dbReference>
<keyword evidence="5" id="KW-0249">Electron transport</keyword>
<evidence type="ECO:0000313" key="9">
    <source>
        <dbReference type="EMBL" id="MFL0248704.1"/>
    </source>
</evidence>
<feature type="domain" description="4Fe-4S ferredoxin-type" evidence="8">
    <location>
        <begin position="247"/>
        <end position="276"/>
    </location>
</feature>
<evidence type="ECO:0000256" key="5">
    <source>
        <dbReference type="ARBA" id="ARBA00022982"/>
    </source>
</evidence>
<evidence type="ECO:0000256" key="2">
    <source>
        <dbReference type="ARBA" id="ARBA00022485"/>
    </source>
</evidence>
<name>A0ABW8T824_9CLOT</name>
<keyword evidence="1" id="KW-0813">Transport</keyword>
<evidence type="ECO:0000256" key="3">
    <source>
        <dbReference type="ARBA" id="ARBA00022723"/>
    </source>
</evidence>
<dbReference type="Pfam" id="PF13534">
    <property type="entry name" value="Fer4_17"/>
    <property type="match status" value="1"/>
</dbReference>
<protein>
    <submittedName>
        <fullName evidence="9">4Fe-4S dicluster domain-containing protein</fullName>
    </submittedName>
</protein>
<dbReference type="PANTHER" id="PTHR43034:SF2">
    <property type="entry name" value="ION-TRANSLOCATING OXIDOREDUCTASE COMPLEX SUBUNIT C"/>
    <property type="match status" value="1"/>
</dbReference>
<dbReference type="SUPFAM" id="SSF142019">
    <property type="entry name" value="Nqo1 FMN-binding domain-like"/>
    <property type="match status" value="1"/>
</dbReference>
<dbReference type="EMBL" id="JBJHZZ010000027">
    <property type="protein sequence ID" value="MFL0248704.1"/>
    <property type="molecule type" value="Genomic_DNA"/>
</dbReference>
<evidence type="ECO:0000313" key="10">
    <source>
        <dbReference type="Proteomes" id="UP001623591"/>
    </source>
</evidence>
<dbReference type="InterPro" id="IPR017900">
    <property type="entry name" value="4Fe4S_Fe_S_CS"/>
</dbReference>
<dbReference type="Gene3D" id="3.10.20.600">
    <property type="match status" value="1"/>
</dbReference>
<dbReference type="SUPFAM" id="SSF142984">
    <property type="entry name" value="Nqo1 middle domain-like"/>
    <property type="match status" value="1"/>
</dbReference>
<accession>A0ABW8T824</accession>
<dbReference type="SUPFAM" id="SSF46548">
    <property type="entry name" value="alpha-helical ferredoxin"/>
    <property type="match status" value="1"/>
</dbReference>
<evidence type="ECO:0000256" key="4">
    <source>
        <dbReference type="ARBA" id="ARBA00022737"/>
    </source>
</evidence>
<dbReference type="PROSITE" id="PS51379">
    <property type="entry name" value="4FE4S_FER_2"/>
    <property type="match status" value="1"/>
</dbReference>
<dbReference type="Pfam" id="PF01512">
    <property type="entry name" value="Complex1_51K"/>
    <property type="match status" value="1"/>
</dbReference>
<keyword evidence="3" id="KW-0479">Metal-binding</keyword>